<evidence type="ECO:0000313" key="2">
    <source>
        <dbReference type="EMBL" id="NVO23607.1"/>
    </source>
</evidence>
<dbReference type="EMBL" id="JABCJE010000003">
    <property type="protein sequence ID" value="NVO23607.1"/>
    <property type="molecule type" value="Genomic_DNA"/>
</dbReference>
<feature type="coiled-coil region" evidence="1">
    <location>
        <begin position="51"/>
        <end position="114"/>
    </location>
</feature>
<evidence type="ECO:0000256" key="1">
    <source>
        <dbReference type="SAM" id="Coils"/>
    </source>
</evidence>
<organism evidence="2 5">
    <name type="scientific">Donghicola mangrovi</name>
    <dbReference type="NCBI Taxonomy" id="2729614"/>
    <lineage>
        <taxon>Bacteria</taxon>
        <taxon>Pseudomonadati</taxon>
        <taxon>Pseudomonadota</taxon>
        <taxon>Alphaproteobacteria</taxon>
        <taxon>Rhodobacterales</taxon>
        <taxon>Roseobacteraceae</taxon>
        <taxon>Donghicola</taxon>
    </lineage>
</organism>
<comment type="caution">
    <text evidence="2">The sequence shown here is derived from an EMBL/GenBank/DDBJ whole genome shotgun (WGS) entry which is preliminary data.</text>
</comment>
<name>A0A850Q1W9_9RHOB</name>
<gene>
    <name evidence="3" type="ORF">HJ526_05865</name>
    <name evidence="2" type="ORF">HJ536_09590</name>
</gene>
<dbReference type="RefSeq" id="WP_176853346.1">
    <property type="nucleotide sequence ID" value="NZ_JABCJD010000002.1"/>
</dbReference>
<evidence type="ECO:0000313" key="4">
    <source>
        <dbReference type="Proteomes" id="UP000523601"/>
    </source>
</evidence>
<accession>A0A850Q1W9</accession>
<evidence type="ECO:0008006" key="6">
    <source>
        <dbReference type="Google" id="ProtNLM"/>
    </source>
</evidence>
<dbReference type="Proteomes" id="UP000592216">
    <property type="component" value="Unassembled WGS sequence"/>
</dbReference>
<reference evidence="4 5" key="1">
    <citation type="submission" date="2020-04" db="EMBL/GenBank/DDBJ databases">
        <title>Donghicola sp., a member of the Rhodobacteraceae family isolated from mangrove forest in Thailand.</title>
        <authorList>
            <person name="Charoenyingcharoen P."/>
            <person name="Yukphan P."/>
        </authorList>
    </citation>
    <scope>NUCLEOTIDE SEQUENCE [LARGE SCALE GENOMIC DNA]</scope>
    <source>
        <strain evidence="2 5">B5-SW-15</strain>
        <strain evidence="3 4">C2-DW-16</strain>
    </source>
</reference>
<dbReference type="Proteomes" id="UP000523601">
    <property type="component" value="Unassembled WGS sequence"/>
</dbReference>
<dbReference type="EMBL" id="JABCJD010000002">
    <property type="protein sequence ID" value="NVO26936.1"/>
    <property type="molecule type" value="Genomic_DNA"/>
</dbReference>
<sequence>MTEIEELQRRIVSALDRIGQGVQMVAAAPSAGGLPEGAMSKVDADTMKLELRAALAHSEALQDKLDAVQDKLTKAEPEITTSLVAELEEQIASLKAANAELVAANTALREANGAASAETVDQGMAAELTALRAERAAEATEMKALLAVVEGANRVATPEESA</sequence>
<evidence type="ECO:0000313" key="5">
    <source>
        <dbReference type="Proteomes" id="UP000592216"/>
    </source>
</evidence>
<keyword evidence="4" id="KW-1185">Reference proteome</keyword>
<proteinExistence type="predicted"/>
<keyword evidence="1" id="KW-0175">Coiled coil</keyword>
<protein>
    <recommendedName>
        <fullName evidence="6">Colicin transporter</fullName>
    </recommendedName>
</protein>
<evidence type="ECO:0000313" key="3">
    <source>
        <dbReference type="EMBL" id="NVO26936.1"/>
    </source>
</evidence>
<dbReference type="AlphaFoldDB" id="A0A850Q1W9"/>